<dbReference type="SUPFAM" id="SSF51735">
    <property type="entry name" value="NAD(P)-binding Rossmann-fold domains"/>
    <property type="match status" value="1"/>
</dbReference>
<dbReference type="SUPFAM" id="SSF50129">
    <property type="entry name" value="GroES-like"/>
    <property type="match status" value="1"/>
</dbReference>
<dbReference type="InterPro" id="IPR036291">
    <property type="entry name" value="NAD(P)-bd_dom_sf"/>
</dbReference>
<protein>
    <submittedName>
        <fullName evidence="4">NADP-dependent oxidoreductase</fullName>
    </submittedName>
</protein>
<comment type="caution">
    <text evidence="4">The sequence shown here is derived from an EMBL/GenBank/DDBJ whole genome shotgun (WGS) entry which is preliminary data.</text>
</comment>
<gene>
    <name evidence="4" type="ORF">GCM10023217_10770</name>
</gene>
<feature type="domain" description="Enoyl reductase (ER)" evidence="3">
    <location>
        <begin position="7"/>
        <end position="307"/>
    </location>
</feature>
<dbReference type="InterPro" id="IPR020843">
    <property type="entry name" value="ER"/>
</dbReference>
<dbReference type="Pfam" id="PF13602">
    <property type="entry name" value="ADH_zinc_N_2"/>
    <property type="match status" value="1"/>
</dbReference>
<evidence type="ECO:0000313" key="5">
    <source>
        <dbReference type="Proteomes" id="UP001500822"/>
    </source>
</evidence>
<accession>A0ABP8Z1I4</accession>
<dbReference type="InterPro" id="IPR011032">
    <property type="entry name" value="GroES-like_sf"/>
</dbReference>
<evidence type="ECO:0000256" key="1">
    <source>
        <dbReference type="ARBA" id="ARBA00022857"/>
    </source>
</evidence>
<dbReference type="PANTHER" id="PTHR48106:SF13">
    <property type="entry name" value="QUINONE OXIDOREDUCTASE-RELATED"/>
    <property type="match status" value="1"/>
</dbReference>
<keyword evidence="1" id="KW-0521">NADP</keyword>
<evidence type="ECO:0000313" key="4">
    <source>
        <dbReference type="EMBL" id="GAA4743759.1"/>
    </source>
</evidence>
<reference evidence="5" key="1">
    <citation type="journal article" date="2019" name="Int. J. Syst. Evol. Microbiol.">
        <title>The Global Catalogue of Microorganisms (GCM) 10K type strain sequencing project: providing services to taxonomists for standard genome sequencing and annotation.</title>
        <authorList>
            <consortium name="The Broad Institute Genomics Platform"/>
            <consortium name="The Broad Institute Genome Sequencing Center for Infectious Disease"/>
            <person name="Wu L."/>
            <person name="Ma J."/>
        </authorList>
    </citation>
    <scope>NUCLEOTIDE SEQUENCE [LARGE SCALE GENOMIC DNA]</scope>
    <source>
        <strain evidence="5">JCM 18077</strain>
    </source>
</reference>
<evidence type="ECO:0000256" key="2">
    <source>
        <dbReference type="ARBA" id="ARBA00023002"/>
    </source>
</evidence>
<dbReference type="Proteomes" id="UP001500822">
    <property type="component" value="Unassembled WGS sequence"/>
</dbReference>
<dbReference type="SMART" id="SM00829">
    <property type="entry name" value="PKS_ER"/>
    <property type="match status" value="1"/>
</dbReference>
<name>A0ABP8Z1I4_9ACTN</name>
<dbReference type="Gene3D" id="3.40.50.720">
    <property type="entry name" value="NAD(P)-binding Rossmann-like Domain"/>
    <property type="match status" value="1"/>
</dbReference>
<dbReference type="PANTHER" id="PTHR48106">
    <property type="entry name" value="QUINONE OXIDOREDUCTASE PIG3-RELATED"/>
    <property type="match status" value="1"/>
</dbReference>
<dbReference type="EMBL" id="BAABIE010000003">
    <property type="protein sequence ID" value="GAA4743759.1"/>
    <property type="molecule type" value="Genomic_DNA"/>
</dbReference>
<dbReference type="Pfam" id="PF08240">
    <property type="entry name" value="ADH_N"/>
    <property type="match status" value="1"/>
</dbReference>
<keyword evidence="2" id="KW-0560">Oxidoreductase</keyword>
<organism evidence="4 5">
    <name type="scientific">Gordonia alkaliphila</name>
    <dbReference type="NCBI Taxonomy" id="1053547"/>
    <lineage>
        <taxon>Bacteria</taxon>
        <taxon>Bacillati</taxon>
        <taxon>Actinomycetota</taxon>
        <taxon>Actinomycetes</taxon>
        <taxon>Mycobacteriales</taxon>
        <taxon>Gordoniaceae</taxon>
        <taxon>Gordonia</taxon>
    </lineage>
</organism>
<evidence type="ECO:0000259" key="3">
    <source>
        <dbReference type="SMART" id="SM00829"/>
    </source>
</evidence>
<proteinExistence type="predicted"/>
<dbReference type="InterPro" id="IPR013154">
    <property type="entry name" value="ADH-like_N"/>
</dbReference>
<keyword evidence="5" id="KW-1185">Reference proteome</keyword>
<dbReference type="Gene3D" id="3.90.180.10">
    <property type="entry name" value="Medium-chain alcohol dehydrogenases, catalytic domain"/>
    <property type="match status" value="1"/>
</dbReference>
<sequence length="324" mass="32650">MAHGFTGLDDFVLDQRAVPAPGPGEITVAISAAGVNPADLKHVRRAADPALLPMPIGYEIAGTVTAVGPGARLGCGTDGPAALGRRVAAFRVHGGYAEALTFPAADAFVLAETVDDESAAGLLLAGCTAAELLHRCGATAGQAVVLHGASGAVGTTLLQLARRAGVVVIGTAGPQRQEAVRRFGGIPVPYGPGLTARIRAVAPGPITAALDCAGTPEAIATRLELVADRARIITVAAAPAASEHGLVFLSGSQPDSAAFRDGVRGELLHLLAAGALEVPIARTFDLRAARDALELVALSGSHGKVVLRISGPPESAAPRDESTR</sequence>